<sequence length="371" mass="39684">MPRPVIETVALPADGLGQTVTWTAWRFGEAGRGPKAYLQAGLHADEIPGMLVLHHLIEKLTAADVTGEIIVVPATNPLGLKQWIGGNLLGRFELGGLGNFNRNYPWLGAKLAERVGKQLGKDAKANIALIRAEMLAILKESKPVAAIDHMRLAIMERSVDADIALDLHCDSEAQMHLYLGPALWPSASDLAAELDSAAVMLAEDSGGGSLDEAWGGPWWYLAKQFPDAAIPPACLSATVELRGEQDVTDELAGKDADAIFRFLARRGLIKGDPGPAPTYQGKAEDLAACDYLKSPVAGVIVYAKKPGDYVIAGETVAEIVRPGEMRVPVVSSTNGLLLVRLRHRFARPGTNIGMVVGDAPLAHRQGYLLTE</sequence>
<keyword evidence="7" id="KW-1185">Reference proteome</keyword>
<gene>
    <name evidence="6" type="ORF">ACFSM5_11960</name>
</gene>
<feature type="domain" description="Succinylglutamate desuccinylase/Aspartoacylase catalytic" evidence="5">
    <location>
        <begin position="33"/>
        <end position="105"/>
    </location>
</feature>
<dbReference type="SUPFAM" id="SSF53187">
    <property type="entry name" value="Zn-dependent exopeptidases"/>
    <property type="match status" value="1"/>
</dbReference>
<proteinExistence type="predicted"/>
<dbReference type="InterPro" id="IPR055438">
    <property type="entry name" value="AstE_AspA_cat"/>
</dbReference>
<organism evidence="6 7">
    <name type="scientific">Lacibacterium aquatile</name>
    <dbReference type="NCBI Taxonomy" id="1168082"/>
    <lineage>
        <taxon>Bacteria</taxon>
        <taxon>Pseudomonadati</taxon>
        <taxon>Pseudomonadota</taxon>
        <taxon>Alphaproteobacteria</taxon>
        <taxon>Rhodospirillales</taxon>
        <taxon>Rhodospirillaceae</taxon>
    </lineage>
</organism>
<evidence type="ECO:0000259" key="5">
    <source>
        <dbReference type="Pfam" id="PF24827"/>
    </source>
</evidence>
<protein>
    <submittedName>
        <fullName evidence="6">Succinylglutamate desuccinylase/aspartoacylase family protein</fullName>
        <ecNumber evidence="6">3.5.1.-</ecNumber>
    </submittedName>
</protein>
<dbReference type="GO" id="GO:0016787">
    <property type="term" value="F:hydrolase activity"/>
    <property type="evidence" value="ECO:0007669"/>
    <property type="project" value="UniProtKB-KW"/>
</dbReference>
<evidence type="ECO:0000256" key="3">
    <source>
        <dbReference type="ARBA" id="ARBA00022801"/>
    </source>
</evidence>
<dbReference type="PANTHER" id="PTHR37326">
    <property type="entry name" value="BLL3975 PROTEIN"/>
    <property type="match status" value="1"/>
</dbReference>
<keyword evidence="3 6" id="KW-0378">Hydrolase</keyword>
<evidence type="ECO:0000313" key="6">
    <source>
        <dbReference type="EMBL" id="MFD2263605.1"/>
    </source>
</evidence>
<dbReference type="CDD" id="cd06250">
    <property type="entry name" value="M14_PaAOTO_like"/>
    <property type="match status" value="1"/>
</dbReference>
<dbReference type="Pfam" id="PF24827">
    <property type="entry name" value="AstE_AspA_cat"/>
    <property type="match status" value="1"/>
</dbReference>
<reference evidence="7" key="1">
    <citation type="journal article" date="2019" name="Int. J. Syst. Evol. Microbiol.">
        <title>The Global Catalogue of Microorganisms (GCM) 10K type strain sequencing project: providing services to taxonomists for standard genome sequencing and annotation.</title>
        <authorList>
            <consortium name="The Broad Institute Genomics Platform"/>
            <consortium name="The Broad Institute Genome Sequencing Center for Infectious Disease"/>
            <person name="Wu L."/>
            <person name="Ma J."/>
        </authorList>
    </citation>
    <scope>NUCLEOTIDE SEQUENCE [LARGE SCALE GENOMIC DNA]</scope>
    <source>
        <strain evidence="7">CGMCC 1.19062</strain>
    </source>
</reference>
<evidence type="ECO:0000256" key="2">
    <source>
        <dbReference type="ARBA" id="ARBA00022723"/>
    </source>
</evidence>
<dbReference type="PANTHER" id="PTHR37326:SF1">
    <property type="entry name" value="BLL3975 PROTEIN"/>
    <property type="match status" value="1"/>
</dbReference>
<dbReference type="Gene3D" id="3.40.630.10">
    <property type="entry name" value="Zn peptidases"/>
    <property type="match status" value="1"/>
</dbReference>
<keyword evidence="4" id="KW-0862">Zinc</keyword>
<accession>A0ABW5DWH0</accession>
<evidence type="ECO:0000313" key="7">
    <source>
        <dbReference type="Proteomes" id="UP001597295"/>
    </source>
</evidence>
<evidence type="ECO:0000256" key="1">
    <source>
        <dbReference type="ARBA" id="ARBA00001947"/>
    </source>
</evidence>
<dbReference type="EC" id="3.5.1.-" evidence="6"/>
<dbReference type="RefSeq" id="WP_379876630.1">
    <property type="nucleotide sequence ID" value="NZ_JBHUIP010000012.1"/>
</dbReference>
<comment type="caution">
    <text evidence="6">The sequence shown here is derived from an EMBL/GenBank/DDBJ whole genome shotgun (WGS) entry which is preliminary data.</text>
</comment>
<dbReference type="Proteomes" id="UP001597295">
    <property type="component" value="Unassembled WGS sequence"/>
</dbReference>
<comment type="cofactor">
    <cofactor evidence="1">
        <name>Zn(2+)</name>
        <dbReference type="ChEBI" id="CHEBI:29105"/>
    </cofactor>
</comment>
<name>A0ABW5DWH0_9PROT</name>
<dbReference type="EMBL" id="JBHUIP010000012">
    <property type="protein sequence ID" value="MFD2263605.1"/>
    <property type="molecule type" value="Genomic_DNA"/>
</dbReference>
<dbReference type="InterPro" id="IPR053138">
    <property type="entry name" value="N-alpha-Ac-DABA_deacetylase"/>
</dbReference>
<evidence type="ECO:0000256" key="4">
    <source>
        <dbReference type="ARBA" id="ARBA00022833"/>
    </source>
</evidence>
<keyword evidence="2" id="KW-0479">Metal-binding</keyword>